<evidence type="ECO:0000256" key="4">
    <source>
        <dbReference type="ARBA" id="ARBA00022827"/>
    </source>
</evidence>
<evidence type="ECO:0000313" key="10">
    <source>
        <dbReference type="EMBL" id="MFC4587107.1"/>
    </source>
</evidence>
<comment type="similarity">
    <text evidence="2 6">Belongs to the acyl-CoA dehydrogenase family.</text>
</comment>
<evidence type="ECO:0000256" key="1">
    <source>
        <dbReference type="ARBA" id="ARBA00001974"/>
    </source>
</evidence>
<dbReference type="Pfam" id="PF02770">
    <property type="entry name" value="Acyl-CoA_dh_M"/>
    <property type="match status" value="1"/>
</dbReference>
<sequence length="412" mass="43325">MPAGQLGTPLTPNGRALLTLVEQDVALIRDGAAAHDRFGEFPVETFERFLDDGVMAGTVPAELGGTGVSCLADVATVLAAVAEADASTALALHVQFSRGLTFAYEWRHGSPPVRALAERLLRGMASSRLVVCGAAKDHHTAVTRLTPDGDGGWLLSGRKTLVTLAPIATHFLVHTQKAVEGEPVTLAAAVIDRSSPGLTVLPEWDGLGMRASGTCDIVFEDCPIAAEDVLQREVIGAHSDRTLAGQTVSSITMLGIYAGVARAARDIAVAAATRRPTAPPAAVRALVADIEANLYTLQSTAAAALANADELNNDLSGDLDERGRRMMAPFQCAKLAVNRLARSVVNDCLTVVGGAAYGAAHPLSRLYRDVSAGWFMQPYTYVDAVDFLSGQALGIDRDNNYLSYRANTAAAH</sequence>
<dbReference type="InterPro" id="IPR037069">
    <property type="entry name" value="AcylCoA_DH/ox_N_sf"/>
</dbReference>
<dbReference type="SUPFAM" id="SSF56645">
    <property type="entry name" value="Acyl-CoA dehydrogenase NM domain-like"/>
    <property type="match status" value="1"/>
</dbReference>
<feature type="domain" description="Acyl-CoA dehydrogenase/oxidase C-terminal" evidence="7">
    <location>
        <begin position="252"/>
        <end position="371"/>
    </location>
</feature>
<name>A0ABV9EER4_9ACTN</name>
<keyword evidence="3 6" id="KW-0285">Flavoprotein</keyword>
<dbReference type="Gene3D" id="1.20.140.10">
    <property type="entry name" value="Butyryl-CoA Dehydrogenase, subunit A, domain 3"/>
    <property type="match status" value="1"/>
</dbReference>
<dbReference type="InterPro" id="IPR046373">
    <property type="entry name" value="Acyl-CoA_Oxase/DH_mid-dom_sf"/>
</dbReference>
<dbReference type="InterPro" id="IPR006091">
    <property type="entry name" value="Acyl-CoA_Oxase/DH_mid-dom"/>
</dbReference>
<dbReference type="PANTHER" id="PTHR43884">
    <property type="entry name" value="ACYL-COA DEHYDROGENASE"/>
    <property type="match status" value="1"/>
</dbReference>
<dbReference type="RefSeq" id="WP_262844566.1">
    <property type="nucleotide sequence ID" value="NZ_JANZYP010000030.1"/>
</dbReference>
<accession>A0ABV9EER4</accession>
<dbReference type="InterPro" id="IPR009100">
    <property type="entry name" value="AcylCoA_DH/oxidase_NM_dom_sf"/>
</dbReference>
<dbReference type="Gene3D" id="1.10.540.10">
    <property type="entry name" value="Acyl-CoA dehydrogenase/oxidase, N-terminal domain"/>
    <property type="match status" value="1"/>
</dbReference>
<feature type="domain" description="Acyl-CoA dehydrogenase/oxidase N-terminal" evidence="9">
    <location>
        <begin position="29"/>
        <end position="111"/>
    </location>
</feature>
<evidence type="ECO:0000313" key="11">
    <source>
        <dbReference type="Proteomes" id="UP001595891"/>
    </source>
</evidence>
<reference evidence="11" key="1">
    <citation type="journal article" date="2019" name="Int. J. Syst. Evol. Microbiol.">
        <title>The Global Catalogue of Microorganisms (GCM) 10K type strain sequencing project: providing services to taxonomists for standard genome sequencing and annotation.</title>
        <authorList>
            <consortium name="The Broad Institute Genomics Platform"/>
            <consortium name="The Broad Institute Genome Sequencing Center for Infectious Disease"/>
            <person name="Wu L."/>
            <person name="Ma J."/>
        </authorList>
    </citation>
    <scope>NUCLEOTIDE SEQUENCE [LARGE SCALE GENOMIC DNA]</scope>
    <source>
        <strain evidence="11">CCUG 49560</strain>
    </source>
</reference>
<evidence type="ECO:0000259" key="9">
    <source>
        <dbReference type="Pfam" id="PF02771"/>
    </source>
</evidence>
<feature type="domain" description="Acyl-CoA oxidase/dehydrogenase middle" evidence="8">
    <location>
        <begin position="143"/>
        <end position="222"/>
    </location>
</feature>
<evidence type="ECO:0000259" key="8">
    <source>
        <dbReference type="Pfam" id="PF02770"/>
    </source>
</evidence>
<comment type="cofactor">
    <cofactor evidence="1 6">
        <name>FAD</name>
        <dbReference type="ChEBI" id="CHEBI:57692"/>
    </cofactor>
</comment>
<keyword evidence="4 6" id="KW-0274">FAD</keyword>
<dbReference type="PIRSF" id="PIRSF016578">
    <property type="entry name" value="HsaA"/>
    <property type="match status" value="1"/>
</dbReference>
<dbReference type="GO" id="GO:0016491">
    <property type="term" value="F:oxidoreductase activity"/>
    <property type="evidence" value="ECO:0007669"/>
    <property type="project" value="UniProtKB-KW"/>
</dbReference>
<dbReference type="Proteomes" id="UP001595891">
    <property type="component" value="Unassembled WGS sequence"/>
</dbReference>
<dbReference type="InterPro" id="IPR013786">
    <property type="entry name" value="AcylCoA_DH/ox_N"/>
</dbReference>
<evidence type="ECO:0000256" key="3">
    <source>
        <dbReference type="ARBA" id="ARBA00022630"/>
    </source>
</evidence>
<dbReference type="Pfam" id="PF00441">
    <property type="entry name" value="Acyl-CoA_dh_1"/>
    <property type="match status" value="1"/>
</dbReference>
<dbReference type="Pfam" id="PF02771">
    <property type="entry name" value="Acyl-CoA_dh_N"/>
    <property type="match status" value="1"/>
</dbReference>
<comment type="caution">
    <text evidence="10">The sequence shown here is derived from an EMBL/GenBank/DDBJ whole genome shotgun (WGS) entry which is preliminary data.</text>
</comment>
<dbReference type="SUPFAM" id="SSF47203">
    <property type="entry name" value="Acyl-CoA dehydrogenase C-terminal domain-like"/>
    <property type="match status" value="1"/>
</dbReference>
<dbReference type="InterPro" id="IPR009075">
    <property type="entry name" value="AcylCo_DH/oxidase_C"/>
</dbReference>
<evidence type="ECO:0000256" key="2">
    <source>
        <dbReference type="ARBA" id="ARBA00009347"/>
    </source>
</evidence>
<evidence type="ECO:0000256" key="6">
    <source>
        <dbReference type="RuleBase" id="RU362125"/>
    </source>
</evidence>
<dbReference type="InterPro" id="IPR036250">
    <property type="entry name" value="AcylCo_DH-like_C"/>
</dbReference>
<dbReference type="EC" id="1.-.-.-" evidence="10"/>
<evidence type="ECO:0000259" key="7">
    <source>
        <dbReference type="Pfam" id="PF00441"/>
    </source>
</evidence>
<evidence type="ECO:0000256" key="5">
    <source>
        <dbReference type="ARBA" id="ARBA00023002"/>
    </source>
</evidence>
<proteinExistence type="inferred from homology"/>
<protein>
    <submittedName>
        <fullName evidence="10">Acyl-CoA dehydrogenase family protein</fullName>
        <ecNumber evidence="10">1.-.-.-</ecNumber>
    </submittedName>
</protein>
<keyword evidence="11" id="KW-1185">Reference proteome</keyword>
<dbReference type="PANTHER" id="PTHR43884:SF25">
    <property type="entry name" value="ACYL-COA DEHYDROGENASE YDBM-RELATED"/>
    <property type="match status" value="1"/>
</dbReference>
<organism evidence="10 11">
    <name type="scientific">Sphaerisporangium corydalis</name>
    <dbReference type="NCBI Taxonomy" id="1441875"/>
    <lineage>
        <taxon>Bacteria</taxon>
        <taxon>Bacillati</taxon>
        <taxon>Actinomycetota</taxon>
        <taxon>Actinomycetes</taxon>
        <taxon>Streptosporangiales</taxon>
        <taxon>Streptosporangiaceae</taxon>
        <taxon>Sphaerisporangium</taxon>
    </lineage>
</organism>
<dbReference type="Gene3D" id="2.40.110.10">
    <property type="entry name" value="Butyryl-CoA Dehydrogenase, subunit A, domain 2"/>
    <property type="match status" value="1"/>
</dbReference>
<gene>
    <name evidence="10" type="ORF">ACFO8L_13525</name>
</gene>
<dbReference type="EMBL" id="JBHSFN010000007">
    <property type="protein sequence ID" value="MFC4587107.1"/>
    <property type="molecule type" value="Genomic_DNA"/>
</dbReference>
<keyword evidence="5 6" id="KW-0560">Oxidoreductase</keyword>